<dbReference type="AlphaFoldDB" id="A0A9E7PKW2"/>
<dbReference type="EMBL" id="CP096115">
    <property type="protein sequence ID" value="UUX92029.1"/>
    <property type="molecule type" value="Genomic_DNA"/>
</dbReference>
<evidence type="ECO:0000313" key="2">
    <source>
        <dbReference type="Proteomes" id="UP001060368"/>
    </source>
</evidence>
<protein>
    <submittedName>
        <fullName evidence="1">Condensation protein</fullName>
    </submittedName>
</protein>
<gene>
    <name evidence="1" type="ORF">L6E24_11790</name>
</gene>
<accession>A0A9E7PKW2</accession>
<dbReference type="GeneID" id="74308393"/>
<dbReference type="InterPro" id="IPR023213">
    <property type="entry name" value="CAT-like_dom_sf"/>
</dbReference>
<name>A0A9E7PKW2_9EURY</name>
<sequence>MPDTHNSGFNQNFNYDPASGHKCRFTAEPFDIFNVFFERIYDPTMHLMVHYSGRVDEEILRRSVLLTLESIPFLSTAFVESDKECFWERIDPERLPEAFVLHRGCSSEEIPPGKPPKPLDVRSGPQIRVDLFRPEKSGGDLITITCHHGAMDARGLADISGYIFTVYRELCRDSGFRPEIMTPDRSLARIYEIYPDSVLKDALSEEETITDTWNFPFLYHGRGERRIARRDFSPERLSEAKEVCRRCGGTVNDLLIAVFFLAFFRARDDPSDENRTNALLTSADLRRYIPDIEDCSPANLSVAYEISVITGSNSGIEEILPGIIAVTKERKENYVGLGSVLFYRNLYDKGIPRIKEFFDGMISSYHESELKNPVLSNIGVISGEKFSSIPGINGELLSPYDVCFLPVVCYPPGFLLTASTFNGTLSVLTGYESGPYVEADINRFMEAFDDLFPGSQK</sequence>
<evidence type="ECO:0000313" key="1">
    <source>
        <dbReference type="EMBL" id="UUX92029.1"/>
    </source>
</evidence>
<dbReference type="SUPFAM" id="SSF52777">
    <property type="entry name" value="CoA-dependent acyltransferases"/>
    <property type="match status" value="1"/>
</dbReference>
<dbReference type="Proteomes" id="UP001060368">
    <property type="component" value="Chromosome"/>
</dbReference>
<dbReference type="Gene3D" id="3.30.559.30">
    <property type="entry name" value="Nonribosomal peptide synthetase, condensation domain"/>
    <property type="match status" value="1"/>
</dbReference>
<dbReference type="Gene3D" id="3.30.559.10">
    <property type="entry name" value="Chloramphenicol acetyltransferase-like domain"/>
    <property type="match status" value="1"/>
</dbReference>
<proteinExistence type="predicted"/>
<organism evidence="1 2">
    <name type="scientific">Methanoplanus endosymbiosus</name>
    <dbReference type="NCBI Taxonomy" id="33865"/>
    <lineage>
        <taxon>Archaea</taxon>
        <taxon>Methanobacteriati</taxon>
        <taxon>Methanobacteriota</taxon>
        <taxon>Stenosarchaea group</taxon>
        <taxon>Methanomicrobia</taxon>
        <taxon>Methanomicrobiales</taxon>
        <taxon>Methanomicrobiaceae</taxon>
        <taxon>Methanoplanus</taxon>
    </lineage>
</organism>
<reference evidence="1" key="1">
    <citation type="submission" date="2022-04" db="EMBL/GenBank/DDBJ databases">
        <title>Complete genome of Methanoplanus endosymbiosus DSM 3599.</title>
        <authorList>
            <person name="Chen S.-C."/>
            <person name="You Y.-T."/>
            <person name="Zhou Y.-Z."/>
            <person name="Lai M.-C."/>
        </authorList>
    </citation>
    <scope>NUCLEOTIDE SEQUENCE</scope>
    <source>
        <strain evidence="1">DSM 3599</strain>
    </source>
</reference>
<keyword evidence="2" id="KW-1185">Reference proteome</keyword>
<dbReference type="RefSeq" id="WP_257742179.1">
    <property type="nucleotide sequence ID" value="NZ_CP096115.1"/>
</dbReference>
<dbReference type="KEGG" id="mend:L6E24_11790"/>